<comment type="subunit">
    <text evidence="9">At low DSF concentrations, interacts with RpfF.</text>
</comment>
<dbReference type="GO" id="GO:0005524">
    <property type="term" value="F:ATP binding"/>
    <property type="evidence" value="ECO:0007669"/>
    <property type="project" value="UniProtKB-KW"/>
</dbReference>
<dbReference type="PROSITE" id="PS50109">
    <property type="entry name" value="HIS_KIN"/>
    <property type="match status" value="1"/>
</dbReference>
<dbReference type="InterPro" id="IPR004358">
    <property type="entry name" value="Sig_transdc_His_kin-like_C"/>
</dbReference>
<dbReference type="AlphaFoldDB" id="A0AAE9ZDG0"/>
<dbReference type="RefSeq" id="WP_274492427.1">
    <property type="nucleotide sequence ID" value="NZ_CP118166.1"/>
</dbReference>
<dbReference type="InterPro" id="IPR036890">
    <property type="entry name" value="HATPase_C_sf"/>
</dbReference>
<evidence type="ECO:0000256" key="3">
    <source>
        <dbReference type="ARBA" id="ARBA00022553"/>
    </source>
</evidence>
<feature type="domain" description="Histidine kinase" evidence="14">
    <location>
        <begin position="647"/>
        <end position="867"/>
    </location>
</feature>
<dbReference type="InterPro" id="IPR001789">
    <property type="entry name" value="Sig_transdc_resp-reg_receiver"/>
</dbReference>
<keyword evidence="4" id="KW-0808">Transferase</keyword>
<evidence type="ECO:0000256" key="13">
    <source>
        <dbReference type="SAM" id="Phobius"/>
    </source>
</evidence>
<dbReference type="CDD" id="cd16922">
    <property type="entry name" value="HATPase_EvgS-ArcB-TorS-like"/>
    <property type="match status" value="1"/>
</dbReference>
<dbReference type="Proteomes" id="UP001214043">
    <property type="component" value="Chromosome"/>
</dbReference>
<dbReference type="InterPro" id="IPR001610">
    <property type="entry name" value="PAC"/>
</dbReference>
<evidence type="ECO:0000259" key="16">
    <source>
        <dbReference type="PROSITE" id="PS50112"/>
    </source>
</evidence>
<dbReference type="PROSITE" id="PS50110">
    <property type="entry name" value="RESPONSE_REGULATORY"/>
    <property type="match status" value="2"/>
</dbReference>
<dbReference type="CDD" id="cd00130">
    <property type="entry name" value="PAS"/>
    <property type="match status" value="2"/>
</dbReference>
<dbReference type="PANTHER" id="PTHR45339">
    <property type="entry name" value="HYBRID SIGNAL TRANSDUCTION HISTIDINE KINASE J"/>
    <property type="match status" value="1"/>
</dbReference>
<keyword evidence="8" id="KW-0902">Two-component regulatory system</keyword>
<keyword evidence="3 11" id="KW-0597">Phosphoprotein</keyword>
<dbReference type="FunFam" id="1.10.287.130:FF:000002">
    <property type="entry name" value="Two-component osmosensing histidine kinase"/>
    <property type="match status" value="1"/>
</dbReference>
<name>A0AAE9ZDG0_9PROT</name>
<dbReference type="SMART" id="SM00091">
    <property type="entry name" value="PAS"/>
    <property type="match status" value="3"/>
</dbReference>
<evidence type="ECO:0000313" key="19">
    <source>
        <dbReference type="Proteomes" id="UP001214043"/>
    </source>
</evidence>
<evidence type="ECO:0000259" key="17">
    <source>
        <dbReference type="PROSITE" id="PS50113"/>
    </source>
</evidence>
<dbReference type="Pfam" id="PF00512">
    <property type="entry name" value="HisKA"/>
    <property type="match status" value="1"/>
</dbReference>
<keyword evidence="13" id="KW-0472">Membrane</keyword>
<feature type="domain" description="PAS" evidence="16">
    <location>
        <begin position="495"/>
        <end position="536"/>
    </location>
</feature>
<feature type="modified residue" description="4-aspartylphosphate" evidence="11">
    <location>
        <position position="1091"/>
    </location>
</feature>
<evidence type="ECO:0000256" key="5">
    <source>
        <dbReference type="ARBA" id="ARBA00022741"/>
    </source>
</evidence>
<feature type="domain" description="Response regulatory" evidence="15">
    <location>
        <begin position="1042"/>
        <end position="1160"/>
    </location>
</feature>
<feature type="transmembrane region" description="Helical" evidence="13">
    <location>
        <begin position="34"/>
        <end position="53"/>
    </location>
</feature>
<dbReference type="Gene3D" id="3.30.565.10">
    <property type="entry name" value="Histidine kinase-like ATPase, C-terminal domain"/>
    <property type="match status" value="1"/>
</dbReference>
<dbReference type="FunFam" id="3.30.565.10:FF:000010">
    <property type="entry name" value="Sensor histidine kinase RcsC"/>
    <property type="match status" value="1"/>
</dbReference>
<feature type="modified residue" description="4-aspartylphosphate" evidence="11">
    <location>
        <position position="940"/>
    </location>
</feature>
<keyword evidence="6" id="KW-0418">Kinase</keyword>
<evidence type="ECO:0000256" key="2">
    <source>
        <dbReference type="ARBA" id="ARBA00012438"/>
    </source>
</evidence>
<evidence type="ECO:0000256" key="8">
    <source>
        <dbReference type="ARBA" id="ARBA00023012"/>
    </source>
</evidence>
<keyword evidence="7" id="KW-0067">ATP-binding</keyword>
<dbReference type="InterPro" id="IPR013767">
    <property type="entry name" value="PAS_fold"/>
</dbReference>
<sequence length="1170" mass="128112">MRTVLGGVVNALRVDPGTPDVVVERQLRELKLQLPRVMLGVGGCTLFIASYFWNQLNPALVAILMAYALAHFAFLPKWLRMDVDAMPAPERRKIVNGVLPKTIVFAFVCCLTSISLALEAGHDAYILVSLWCLYCGVGGAMGIAALAHRSSFPLVICITPITVLMFGSGDKMLVSIGGVMLVAMIIYHYYNTRIGNVLAELSISQQQLKENAAEVNERFRHFIETASDWAWEIDARGRLSYVSPNFEKITGLASGDIIGAPAIRLIRIDSQEQAAAEKAFTEAFEQHEPIRDIVHVASTRAGKTMTVSASGLPQYNADGNFMGYVGWSRDITAQATAEALLKKSEERYKDFAESAGDWAWEVDADLRYTFISEKAQQVTGGDHSRFIGEAMSFSGNGVSEDDWGKLKQTIENREPVQQFISSVNLNGGDPVWIERSARPIFDEQGIFSGYRGVARDVSKRVNAQRTAVEARQELEEINAHLEETIEERTAAIAEKSQLMEEVLESMAHGMVVIDEDDATIIAVNEKAWQMSGLPKEAWAVGNDIRQLLQLGIDHGMYEYGSIEEYFETSDKALKEYGDFRAIRRQKDGAIIEESVRTRPSGGRVITYRDITEAQQREDELRALSEELKASQAEAIAANRAKSEFLANMSHEIRTPMNGVIGMASLLLDTRLDEKQKDMAKVIVSSGDALLKIINDILDFSRLEAGKMRIVREPFDLRDCMEDVASLLALPVEEKGIELMVRISPKLNTDFIGDIGRVRQVVTNLVGNAVKFTESGHILLEIDGVHRGEIADVTISVSDTGCGIPDEKLKSIFEEFEQVDGSSARKHNGAGLGLAISKKMIEAMGGSIAVESEVGKGSNFTIRMPFAIDETALDGQERQPFSFADKRAIVVDDNAVNRTILKEQLASWGLAADVAESAEDAIKAVKSAAASNTPYSIGILDYQMPGADGVELARMIKNDADLASTPLILLTSAGRKGDPAGLSGDLFSAYLVKPARSSLLLDSILTALNDSALQQLQQQSAQKLSSDERGDACPFTSDGSRLRVLVAEDNIVNQMVVKAMLDKLCCDVSIASNGKLAVEKYAEIQPDIVLMDMSMPEMDGAEATARIRAIEQQGNRSMPIIGVTAHALREDKQKCLDAGMDDYLPKPVKQDALVEMLAKWTATANKTQTAL</sequence>
<evidence type="ECO:0000256" key="11">
    <source>
        <dbReference type="PROSITE-ProRule" id="PRU00169"/>
    </source>
</evidence>
<evidence type="ECO:0000259" key="14">
    <source>
        <dbReference type="PROSITE" id="PS50109"/>
    </source>
</evidence>
<dbReference type="CDD" id="cd00156">
    <property type="entry name" value="REC"/>
    <property type="match status" value="1"/>
</dbReference>
<accession>A0AAE9ZDG0</accession>
<feature type="coiled-coil region" evidence="12">
    <location>
        <begin position="460"/>
        <end position="501"/>
    </location>
</feature>
<proteinExistence type="predicted"/>
<feature type="domain" description="PAC" evidence="17">
    <location>
        <begin position="414"/>
        <end position="469"/>
    </location>
</feature>
<dbReference type="InterPro" id="IPR005467">
    <property type="entry name" value="His_kinase_dom"/>
</dbReference>
<dbReference type="Pfam" id="PF12860">
    <property type="entry name" value="PAS_7"/>
    <property type="match status" value="1"/>
</dbReference>
<dbReference type="Gene3D" id="1.10.287.130">
    <property type="match status" value="1"/>
</dbReference>
<dbReference type="SMART" id="SM00448">
    <property type="entry name" value="REC"/>
    <property type="match status" value="2"/>
</dbReference>
<dbReference type="PROSITE" id="PS50112">
    <property type="entry name" value="PAS"/>
    <property type="match status" value="2"/>
</dbReference>
<dbReference type="SUPFAM" id="SSF55785">
    <property type="entry name" value="PYP-like sensor domain (PAS domain)"/>
    <property type="match status" value="3"/>
</dbReference>
<dbReference type="InterPro" id="IPR000700">
    <property type="entry name" value="PAS-assoc_C"/>
</dbReference>
<keyword evidence="19" id="KW-1185">Reference proteome</keyword>
<dbReference type="SMART" id="SM00388">
    <property type="entry name" value="HisKA"/>
    <property type="match status" value="1"/>
</dbReference>
<dbReference type="EC" id="2.7.13.3" evidence="2"/>
<dbReference type="InterPro" id="IPR013656">
    <property type="entry name" value="PAS_4"/>
</dbReference>
<evidence type="ECO:0000256" key="7">
    <source>
        <dbReference type="ARBA" id="ARBA00022840"/>
    </source>
</evidence>
<reference evidence="18" key="1">
    <citation type="submission" date="2023-02" db="EMBL/GenBank/DDBJ databases">
        <title>Genome sequence of Hyphococcus flavus.</title>
        <authorList>
            <person name="Rong J.-C."/>
            <person name="Zhao Q."/>
            <person name="Yi M."/>
            <person name="Wu J.-Y."/>
        </authorList>
    </citation>
    <scope>NUCLEOTIDE SEQUENCE</scope>
    <source>
        <strain evidence="18">MCCC 1K03223</strain>
    </source>
</reference>
<dbReference type="SMART" id="SM00387">
    <property type="entry name" value="HATPase_c"/>
    <property type="match status" value="1"/>
</dbReference>
<comment type="catalytic activity">
    <reaction evidence="1">
        <text>ATP + protein L-histidine = ADP + protein N-phospho-L-histidine.</text>
        <dbReference type="EC" id="2.7.13.3"/>
    </reaction>
</comment>
<dbReference type="SUPFAM" id="SSF55874">
    <property type="entry name" value="ATPase domain of HSP90 chaperone/DNA topoisomerase II/histidine kinase"/>
    <property type="match status" value="1"/>
</dbReference>
<feature type="transmembrane region" description="Helical" evidence="13">
    <location>
        <begin position="98"/>
        <end position="118"/>
    </location>
</feature>
<dbReference type="SUPFAM" id="SSF52172">
    <property type="entry name" value="CheY-like"/>
    <property type="match status" value="2"/>
</dbReference>
<feature type="transmembrane region" description="Helical" evidence="13">
    <location>
        <begin position="59"/>
        <end position="78"/>
    </location>
</feature>
<evidence type="ECO:0000259" key="15">
    <source>
        <dbReference type="PROSITE" id="PS50110"/>
    </source>
</evidence>
<protein>
    <recommendedName>
        <fullName evidence="10">Sensory/regulatory protein RpfC</fullName>
        <ecNumber evidence="2">2.7.13.3</ecNumber>
    </recommendedName>
</protein>
<keyword evidence="5" id="KW-0547">Nucleotide-binding</keyword>
<feature type="transmembrane region" description="Helical" evidence="13">
    <location>
        <begin position="172"/>
        <end position="190"/>
    </location>
</feature>
<dbReference type="SUPFAM" id="SSF47384">
    <property type="entry name" value="Homodimeric domain of signal transducing histidine kinase"/>
    <property type="match status" value="1"/>
</dbReference>
<dbReference type="InterPro" id="IPR003594">
    <property type="entry name" value="HATPase_dom"/>
</dbReference>
<organism evidence="18 19">
    <name type="scientific">Hyphococcus flavus</name>
    <dbReference type="NCBI Taxonomy" id="1866326"/>
    <lineage>
        <taxon>Bacteria</taxon>
        <taxon>Pseudomonadati</taxon>
        <taxon>Pseudomonadota</taxon>
        <taxon>Alphaproteobacteria</taxon>
        <taxon>Parvularculales</taxon>
        <taxon>Parvularculaceae</taxon>
        <taxon>Hyphococcus</taxon>
    </lineage>
</organism>
<dbReference type="CDD" id="cd00082">
    <property type="entry name" value="HisKA"/>
    <property type="match status" value="1"/>
</dbReference>
<dbReference type="InterPro" id="IPR036097">
    <property type="entry name" value="HisK_dim/P_sf"/>
</dbReference>
<evidence type="ECO:0000256" key="9">
    <source>
        <dbReference type="ARBA" id="ARBA00064003"/>
    </source>
</evidence>
<dbReference type="GO" id="GO:0006355">
    <property type="term" value="P:regulation of DNA-templated transcription"/>
    <property type="evidence" value="ECO:0007669"/>
    <property type="project" value="InterPro"/>
</dbReference>
<keyword evidence="12" id="KW-0175">Coiled coil</keyword>
<evidence type="ECO:0000256" key="12">
    <source>
        <dbReference type="SAM" id="Coils"/>
    </source>
</evidence>
<dbReference type="KEGG" id="hfl:PUV54_11695"/>
<evidence type="ECO:0000313" key="18">
    <source>
        <dbReference type="EMBL" id="WDI30618.1"/>
    </source>
</evidence>
<dbReference type="Pfam" id="PF08448">
    <property type="entry name" value="PAS_4"/>
    <property type="match status" value="1"/>
</dbReference>
<feature type="domain" description="PAS" evidence="16">
    <location>
        <begin position="215"/>
        <end position="287"/>
    </location>
</feature>
<keyword evidence="13" id="KW-0812">Transmembrane</keyword>
<dbReference type="InterPro" id="IPR035965">
    <property type="entry name" value="PAS-like_dom_sf"/>
</dbReference>
<dbReference type="SMART" id="SM00086">
    <property type="entry name" value="PAC"/>
    <property type="match status" value="2"/>
</dbReference>
<dbReference type="EMBL" id="CP118166">
    <property type="protein sequence ID" value="WDI30618.1"/>
    <property type="molecule type" value="Genomic_DNA"/>
</dbReference>
<dbReference type="Pfam" id="PF00072">
    <property type="entry name" value="Response_reg"/>
    <property type="match status" value="2"/>
</dbReference>
<dbReference type="NCBIfam" id="TIGR00229">
    <property type="entry name" value="sensory_box"/>
    <property type="match status" value="2"/>
</dbReference>
<evidence type="ECO:0000256" key="10">
    <source>
        <dbReference type="ARBA" id="ARBA00068150"/>
    </source>
</evidence>
<dbReference type="Gene3D" id="3.40.50.2300">
    <property type="match status" value="2"/>
</dbReference>
<dbReference type="PROSITE" id="PS50113">
    <property type="entry name" value="PAC"/>
    <property type="match status" value="2"/>
</dbReference>
<dbReference type="CDD" id="cd17546">
    <property type="entry name" value="REC_hyHK_CKI1_RcsC-like"/>
    <property type="match status" value="1"/>
</dbReference>
<feature type="domain" description="Response regulatory" evidence="15">
    <location>
        <begin position="886"/>
        <end position="1007"/>
    </location>
</feature>
<feature type="coiled-coil region" evidence="12">
    <location>
        <begin position="610"/>
        <end position="640"/>
    </location>
</feature>
<dbReference type="Pfam" id="PF00989">
    <property type="entry name" value="PAS"/>
    <property type="match status" value="1"/>
</dbReference>
<evidence type="ECO:0000256" key="6">
    <source>
        <dbReference type="ARBA" id="ARBA00022777"/>
    </source>
</evidence>
<dbReference type="InterPro" id="IPR011006">
    <property type="entry name" value="CheY-like_superfamily"/>
</dbReference>
<dbReference type="PANTHER" id="PTHR45339:SF1">
    <property type="entry name" value="HYBRID SIGNAL TRANSDUCTION HISTIDINE KINASE J"/>
    <property type="match status" value="1"/>
</dbReference>
<dbReference type="Pfam" id="PF02518">
    <property type="entry name" value="HATPase_c"/>
    <property type="match status" value="1"/>
</dbReference>
<evidence type="ECO:0000256" key="1">
    <source>
        <dbReference type="ARBA" id="ARBA00000085"/>
    </source>
</evidence>
<gene>
    <name evidence="18" type="ORF">PUV54_11695</name>
</gene>
<feature type="domain" description="PAC" evidence="17">
    <location>
        <begin position="291"/>
        <end position="343"/>
    </location>
</feature>
<dbReference type="PRINTS" id="PR00344">
    <property type="entry name" value="BCTRLSENSOR"/>
</dbReference>
<dbReference type="InterPro" id="IPR003661">
    <property type="entry name" value="HisK_dim/P_dom"/>
</dbReference>
<dbReference type="Gene3D" id="3.30.450.20">
    <property type="entry name" value="PAS domain"/>
    <property type="match status" value="3"/>
</dbReference>
<dbReference type="GO" id="GO:0000155">
    <property type="term" value="F:phosphorelay sensor kinase activity"/>
    <property type="evidence" value="ECO:0007669"/>
    <property type="project" value="InterPro"/>
</dbReference>
<feature type="transmembrane region" description="Helical" evidence="13">
    <location>
        <begin position="124"/>
        <end position="146"/>
    </location>
</feature>
<evidence type="ECO:0000256" key="4">
    <source>
        <dbReference type="ARBA" id="ARBA00022679"/>
    </source>
</evidence>
<keyword evidence="13" id="KW-1133">Transmembrane helix</keyword>
<dbReference type="InterPro" id="IPR000014">
    <property type="entry name" value="PAS"/>
</dbReference>